<organism evidence="2 3">
    <name type="scientific">Rossellomorea vietnamensis</name>
    <dbReference type="NCBI Taxonomy" id="218284"/>
    <lineage>
        <taxon>Bacteria</taxon>
        <taxon>Bacillati</taxon>
        <taxon>Bacillota</taxon>
        <taxon>Bacilli</taxon>
        <taxon>Bacillales</taxon>
        <taxon>Bacillaceae</taxon>
        <taxon>Rossellomorea</taxon>
    </lineage>
</organism>
<feature type="transmembrane region" description="Helical" evidence="1">
    <location>
        <begin position="146"/>
        <end position="163"/>
    </location>
</feature>
<feature type="transmembrane region" description="Helical" evidence="1">
    <location>
        <begin position="25"/>
        <end position="42"/>
    </location>
</feature>
<comment type="caution">
    <text evidence="2">The sequence shown here is derived from an EMBL/GenBank/DDBJ whole genome shotgun (WGS) entry which is preliminary data.</text>
</comment>
<dbReference type="InterPro" id="IPR048147">
    <property type="entry name" value="CBO0543-like"/>
</dbReference>
<evidence type="ECO:0000313" key="3">
    <source>
        <dbReference type="Proteomes" id="UP000325182"/>
    </source>
</evidence>
<keyword evidence="1" id="KW-0472">Membrane</keyword>
<keyword evidence="1" id="KW-0812">Transmembrane</keyword>
<dbReference type="EMBL" id="VTEG01000004">
    <property type="protein sequence ID" value="TYR99799.1"/>
    <property type="molecule type" value="Genomic_DNA"/>
</dbReference>
<dbReference type="AlphaFoldDB" id="A0A5D4MCY5"/>
<name>A0A5D4MCY5_9BACI</name>
<protein>
    <submittedName>
        <fullName evidence="2">Uncharacterized protein</fullName>
    </submittedName>
</protein>
<dbReference type="RefSeq" id="WP_113926978.1">
    <property type="nucleotide sequence ID" value="NZ_VTEG01000004.1"/>
</dbReference>
<accession>A0A5D4MCY5</accession>
<dbReference type="NCBIfam" id="NF041644">
    <property type="entry name" value="CBO0543_fam"/>
    <property type="match status" value="1"/>
</dbReference>
<feature type="transmembrane region" description="Helical" evidence="1">
    <location>
        <begin position="89"/>
        <end position="110"/>
    </location>
</feature>
<feature type="transmembrane region" description="Helical" evidence="1">
    <location>
        <begin position="62"/>
        <end position="83"/>
    </location>
</feature>
<evidence type="ECO:0000313" key="2">
    <source>
        <dbReference type="EMBL" id="TYR99799.1"/>
    </source>
</evidence>
<keyword evidence="1" id="KW-1133">Transmembrane helix</keyword>
<gene>
    <name evidence="2" type="ORF">FZC84_08240</name>
</gene>
<sequence length="171" mass="20898">MHIVLTIMLLIFGFFKGNWREWEKYHLTIFYVIICNLLYNHIAHDKMLWKYYPDFYPKSHILVDLLYSFINLPVITLLFLTFYPFTASLLLKVRYIAMWSAVSFVIEYPFYKFGRLLLLNGYEYWMDILFYIVMYSMIRLHYTRPFLTYFLSALITIMMIWLFDIPFGSQS</sequence>
<proteinExistence type="predicted"/>
<reference evidence="2 3" key="1">
    <citation type="submission" date="2019-08" db="EMBL/GenBank/DDBJ databases">
        <title>Bacillus genomes from the desert of Cuatro Cienegas, Coahuila.</title>
        <authorList>
            <person name="Olmedo-Alvarez G."/>
        </authorList>
    </citation>
    <scope>NUCLEOTIDE SEQUENCE [LARGE SCALE GENOMIC DNA]</scope>
    <source>
        <strain evidence="2 3">CH128b_4D</strain>
    </source>
</reference>
<evidence type="ECO:0000256" key="1">
    <source>
        <dbReference type="SAM" id="Phobius"/>
    </source>
</evidence>
<dbReference type="Proteomes" id="UP000325182">
    <property type="component" value="Unassembled WGS sequence"/>
</dbReference>